<name>A0A0D6QXX1_ARACU</name>
<dbReference type="AlphaFoldDB" id="A0A0D6QXX1"/>
<evidence type="ECO:0000313" key="2">
    <source>
        <dbReference type="EMBL" id="JAG94858.1"/>
    </source>
</evidence>
<reference evidence="2" key="1">
    <citation type="submission" date="2015-03" db="EMBL/GenBank/DDBJ databases">
        <title>A transcriptome of Araucaria cunninghamii, an australian fine timber species.</title>
        <authorList>
            <person name="Jing Yi C.J.Y."/>
            <person name="Yin San L.Y.S."/>
            <person name="Abdul Karim S.S."/>
            <person name="Wan Azmi N.N."/>
            <person name="Hercus R.R."/>
            <person name="Croft L.L."/>
        </authorList>
    </citation>
    <scope>NUCLEOTIDE SEQUENCE</scope>
    <source>
        <strain evidence="2">MI0301</strain>
        <tissue evidence="2">Leaf</tissue>
    </source>
</reference>
<dbReference type="PANTHER" id="PTHR33732">
    <property type="entry name" value="REF/SRPP-LIKE PROTEIN OS05G0151300/LOC_OS05G05940"/>
    <property type="match status" value="1"/>
</dbReference>
<protein>
    <submittedName>
        <fullName evidence="2">Uncharacterized protein</fullName>
    </submittedName>
</protein>
<proteinExistence type="inferred from homology"/>
<organism evidence="2">
    <name type="scientific">Araucaria cunninghamii</name>
    <name type="common">Hoop pine</name>
    <name type="synonym">Moreton Bay pine</name>
    <dbReference type="NCBI Taxonomy" id="56994"/>
    <lineage>
        <taxon>Eukaryota</taxon>
        <taxon>Viridiplantae</taxon>
        <taxon>Streptophyta</taxon>
        <taxon>Embryophyta</taxon>
        <taxon>Tracheophyta</taxon>
        <taxon>Spermatophyta</taxon>
        <taxon>Pinopsida</taxon>
        <taxon>Pinidae</taxon>
        <taxon>Conifers II</taxon>
        <taxon>Araucariales</taxon>
        <taxon>Araucariaceae</taxon>
        <taxon>Araucaria</taxon>
    </lineage>
</organism>
<comment type="similarity">
    <text evidence="1">Belongs to the REF/SRPP family.</text>
</comment>
<dbReference type="Pfam" id="PF05755">
    <property type="entry name" value="REF"/>
    <property type="match status" value="1"/>
</dbReference>
<accession>A0A0D6QXX1</accession>
<dbReference type="EMBL" id="GCKF01042251">
    <property type="protein sequence ID" value="JAG94858.1"/>
    <property type="molecule type" value="Transcribed_RNA"/>
</dbReference>
<evidence type="ECO:0000256" key="1">
    <source>
        <dbReference type="ARBA" id="ARBA00009737"/>
    </source>
</evidence>
<sequence length="244" mass="27202">MASDRQDSEGKNEVKYLGFLVKAAVKTRDGLGNIYAYAKENSGPLKEGVDAVEGKVRVVVGPLYRKMEGKPYHLLQFLDKTMDDVFVKVDTFVPPTLKSKTCQVFGAAKKAPEVARSVVADVREVGVVGKAKEVGKTVYAISEPKAKDFYNKYEPVAEQWSLSAWYRLRQFPLVPAVVEALITPTTYCIEKYNTSVQYLTDGEYRVATYLPMVPAEKIKNTVYKGLGKDERKGSELPKEGQVDE</sequence>
<dbReference type="InterPro" id="IPR008802">
    <property type="entry name" value="REF"/>
</dbReference>
<dbReference type="PANTHER" id="PTHR33732:SF3">
    <property type="entry name" value="OS07G0671800 PROTEIN"/>
    <property type="match status" value="1"/>
</dbReference>